<organism evidence="3 4">
    <name type="scientific">Vigna mungo</name>
    <name type="common">Black gram</name>
    <name type="synonym">Phaseolus mungo</name>
    <dbReference type="NCBI Taxonomy" id="3915"/>
    <lineage>
        <taxon>Eukaryota</taxon>
        <taxon>Viridiplantae</taxon>
        <taxon>Streptophyta</taxon>
        <taxon>Embryophyta</taxon>
        <taxon>Tracheophyta</taxon>
        <taxon>Spermatophyta</taxon>
        <taxon>Magnoliopsida</taxon>
        <taxon>eudicotyledons</taxon>
        <taxon>Gunneridae</taxon>
        <taxon>Pentapetalae</taxon>
        <taxon>rosids</taxon>
        <taxon>fabids</taxon>
        <taxon>Fabales</taxon>
        <taxon>Fabaceae</taxon>
        <taxon>Papilionoideae</taxon>
        <taxon>50 kb inversion clade</taxon>
        <taxon>NPAAA clade</taxon>
        <taxon>indigoferoid/millettioid clade</taxon>
        <taxon>Phaseoleae</taxon>
        <taxon>Vigna</taxon>
    </lineage>
</organism>
<dbReference type="GO" id="GO:0008236">
    <property type="term" value="F:serine-type peptidase activity"/>
    <property type="evidence" value="ECO:0007669"/>
    <property type="project" value="InterPro"/>
</dbReference>
<dbReference type="EMBL" id="CP144699">
    <property type="protein sequence ID" value="WVZ20838.1"/>
    <property type="molecule type" value="Genomic_DNA"/>
</dbReference>
<dbReference type="Pfam" id="PF00326">
    <property type="entry name" value="Peptidase_S9"/>
    <property type="match status" value="1"/>
</dbReference>
<name>A0AAQ3S8Z9_VIGMU</name>
<keyword evidence="1" id="KW-1133">Transmembrane helix</keyword>
<keyword evidence="4" id="KW-1185">Reference proteome</keyword>
<dbReference type="InterPro" id="IPR001375">
    <property type="entry name" value="Peptidase_S9_cat"/>
</dbReference>
<feature type="transmembrane region" description="Helical" evidence="1">
    <location>
        <begin position="245"/>
        <end position="264"/>
    </location>
</feature>
<evidence type="ECO:0000259" key="2">
    <source>
        <dbReference type="Pfam" id="PF00326"/>
    </source>
</evidence>
<dbReference type="SUPFAM" id="SSF53474">
    <property type="entry name" value="alpha/beta-Hydrolases"/>
    <property type="match status" value="1"/>
</dbReference>
<dbReference type="InterPro" id="IPR029058">
    <property type="entry name" value="AB_hydrolase_fold"/>
</dbReference>
<feature type="domain" description="Peptidase S9 prolyl oligopeptidase catalytic" evidence="2">
    <location>
        <begin position="267"/>
        <end position="320"/>
    </location>
</feature>
<keyword evidence="1" id="KW-0472">Membrane</keyword>
<dbReference type="GO" id="GO:0006508">
    <property type="term" value="P:proteolysis"/>
    <property type="evidence" value="ECO:0007669"/>
    <property type="project" value="InterPro"/>
</dbReference>
<dbReference type="Gene3D" id="3.40.50.1820">
    <property type="entry name" value="alpha/beta hydrolase"/>
    <property type="match status" value="1"/>
</dbReference>
<dbReference type="Proteomes" id="UP001374535">
    <property type="component" value="Chromosome 2"/>
</dbReference>
<proteinExistence type="predicted"/>
<evidence type="ECO:0000313" key="4">
    <source>
        <dbReference type="Proteomes" id="UP001374535"/>
    </source>
</evidence>
<sequence>MKLAPAASPLPTRHVRILLSHTRLQYSVISTQLPKTGIYKRATHLTWRSKTVSQTHSQVKSQTKMAEKEAIGEAQRKLRAKFLQVLCSRRRDEVPLTVEHAKPVENPLHQNSPPTKEEIEIMESCPKADIENLEELLQEENFYLNIEEGKQGRLPVLILKLKESDKQKKRPAVVFLHSTNKHKEILRPLLKVATASPLFLPFHRLFFICIFTAYASRGYIAISVDSRYHGERATCTTTYRDLNQIKLYLSATVIPSFLVALLVYPQVWDLIKLADYLTQREDIDPSRIGITGISLGGMHAWFAAFADTRYAVVVPLIGVQGFRWAIDNDKWKARVDSIKPVFETACHHLGKDVIDKEAVEKVWDRIAPGLASEFDSPHSIPAIAPRPLLILNGAEDPRCPIVGLEVPISKASQAYKEFQCLDNLKLIAEAGVGHQLTRLQVKESSDWFDRFLKP</sequence>
<feature type="transmembrane region" description="Helical" evidence="1">
    <location>
        <begin position="205"/>
        <end position="224"/>
    </location>
</feature>
<dbReference type="AlphaFoldDB" id="A0AAQ3S8Z9"/>
<accession>A0AAQ3S8Z9</accession>
<protein>
    <recommendedName>
        <fullName evidence="2">Peptidase S9 prolyl oligopeptidase catalytic domain-containing protein</fullName>
    </recommendedName>
</protein>
<evidence type="ECO:0000313" key="3">
    <source>
        <dbReference type="EMBL" id="WVZ20838.1"/>
    </source>
</evidence>
<evidence type="ECO:0000256" key="1">
    <source>
        <dbReference type="SAM" id="Phobius"/>
    </source>
</evidence>
<dbReference type="PANTHER" id="PTHR47381">
    <property type="entry name" value="ALPHA/BETA-HYDROLASES SUPERFAMILY PROTEIN"/>
    <property type="match status" value="1"/>
</dbReference>
<reference evidence="3 4" key="1">
    <citation type="journal article" date="2023" name="Life. Sci Alliance">
        <title>Evolutionary insights into 3D genome organization and epigenetic landscape of Vigna mungo.</title>
        <authorList>
            <person name="Junaid A."/>
            <person name="Singh B."/>
            <person name="Bhatia S."/>
        </authorList>
    </citation>
    <scope>NUCLEOTIDE SEQUENCE [LARGE SCALE GENOMIC DNA]</scope>
    <source>
        <strain evidence="3">Urdbean</strain>
    </source>
</reference>
<keyword evidence="1" id="KW-0812">Transmembrane</keyword>
<gene>
    <name evidence="3" type="ORF">V8G54_008160</name>
</gene>
<dbReference type="PANTHER" id="PTHR47381:SF3">
    <property type="entry name" value="ALPHA_BETA-HYDROLASES SUPERFAMILY PROTEIN"/>
    <property type="match status" value="1"/>
</dbReference>